<dbReference type="VEuPathDB" id="PiroplasmaDB:BMR1_01G02610"/>
<dbReference type="RefSeq" id="XP_012647586.1">
    <property type="nucleotide sequence ID" value="XM_012792132.1"/>
</dbReference>
<gene>
    <name evidence="1" type="ORF">BMR1_01G02610</name>
</gene>
<dbReference type="EMBL" id="FO082871">
    <property type="protein sequence ID" value="CCF72977.1"/>
    <property type="molecule type" value="Genomic_DNA"/>
</dbReference>
<organism evidence="1 2">
    <name type="scientific">Babesia microti (strain RI)</name>
    <dbReference type="NCBI Taxonomy" id="1133968"/>
    <lineage>
        <taxon>Eukaryota</taxon>
        <taxon>Sar</taxon>
        <taxon>Alveolata</taxon>
        <taxon>Apicomplexa</taxon>
        <taxon>Aconoidasida</taxon>
        <taxon>Piroplasmida</taxon>
        <taxon>Babesiidae</taxon>
        <taxon>Babesia</taxon>
    </lineage>
</organism>
<dbReference type="GeneID" id="24423593"/>
<accession>I7J5K9</accession>
<reference evidence="1 2" key="2">
    <citation type="journal article" date="2013" name="PLoS ONE">
        <title>Whole genome mapping and re-organization of the nuclear and mitochondrial genomes of Babesia microti isolates.</title>
        <authorList>
            <person name="Cornillot E."/>
            <person name="Dassouli A."/>
            <person name="Garg A."/>
            <person name="Pachikara N."/>
            <person name="Randazzo S."/>
            <person name="Depoix D."/>
            <person name="Carcy B."/>
            <person name="Delbecq S."/>
            <person name="Frutos R."/>
            <person name="Silva J.C."/>
            <person name="Sutton R."/>
            <person name="Krause P.J."/>
            <person name="Mamoun C.B."/>
        </authorList>
    </citation>
    <scope>NUCLEOTIDE SEQUENCE [LARGE SCALE GENOMIC DNA]</scope>
    <source>
        <strain evidence="1 2">RI</strain>
    </source>
</reference>
<name>I7J5K9_BABMR</name>
<reference evidence="1 2" key="1">
    <citation type="journal article" date="2012" name="Nucleic Acids Res.">
        <title>Sequencing of the smallest Apicomplexan genome from the human pathogen Babesia microti.</title>
        <authorList>
            <person name="Cornillot E."/>
            <person name="Hadj-Kaddour K."/>
            <person name="Dassouli A."/>
            <person name="Noel B."/>
            <person name="Ranwez V."/>
            <person name="Vacherie B."/>
            <person name="Augagneur Y."/>
            <person name="Bres V."/>
            <person name="Duclos A."/>
            <person name="Randazzo S."/>
            <person name="Carcy B."/>
            <person name="Debierre-Grockiego F."/>
            <person name="Delbecq S."/>
            <person name="Moubri-Menage K."/>
            <person name="Shams-Eldin H."/>
            <person name="Usmani-Brown S."/>
            <person name="Bringaud F."/>
            <person name="Wincker P."/>
            <person name="Vivares C.P."/>
            <person name="Schwarz R.T."/>
            <person name="Schetters T.P."/>
            <person name="Krause P.J."/>
            <person name="Gorenflot A."/>
            <person name="Berry V."/>
            <person name="Barbe V."/>
            <person name="Ben Mamoun C."/>
        </authorList>
    </citation>
    <scope>NUCLEOTIDE SEQUENCE [LARGE SCALE GENOMIC DNA]</scope>
    <source>
        <strain evidence="1 2">RI</strain>
    </source>
</reference>
<sequence length="467" mass="52705">MTTGHIDCVGMDIFNKLPYISLLVSERVWLNQRKNEFADDQEEFERKYLYKDQKSNNSMLLNREYNCGGEEMALDSEITDSNTANDIGICNTSLTKHIELDNVECYEYDPEILESPLSPDGESLGRSSKIGLDVWKWSRHSAPLGYTPPLCTCSNLSMLYQNLTNIQNGQLRVIEQLKVCTDENCSGLLYVPYSLVEVPLNRKIDNAMSFTNHVKIPDHTDIYCGSLKHTLVLCTINLQHENQCLEAIKDAGIEHHLIYDVVNGGDIIPFFTPLTQTNDTILMAERNKASTECKALTLLLDESDDSHSQSAISGQYLITVHKLEQNKLAISKVLKNQYGEFKPLDQHFLETLKRSVDSSPTETATSFASNGDFGTENLCNYSEYKILETTTLKCSMMDSFSKERRPLSLRLRYLPGSNFDTIEDIIGLSANDIASPDKPLKIDNETKQYVIGNLYKLGLSAQLNKEI</sequence>
<proteinExistence type="predicted"/>
<evidence type="ECO:0000313" key="1">
    <source>
        <dbReference type="EMBL" id="CCF72977.1"/>
    </source>
</evidence>
<dbReference type="KEGG" id="bmic:BMR1_01G02610"/>
<evidence type="ECO:0000313" key="2">
    <source>
        <dbReference type="Proteomes" id="UP000002899"/>
    </source>
</evidence>
<dbReference type="OrthoDB" id="364553at2759"/>
<dbReference type="AlphaFoldDB" id="I7J5K9"/>
<keyword evidence="2" id="KW-1185">Reference proteome</keyword>
<dbReference type="Proteomes" id="UP000002899">
    <property type="component" value="Chromosome I"/>
</dbReference>
<reference evidence="1 2" key="3">
    <citation type="journal article" date="2016" name="Sci. Rep.">
        <title>Genome-wide diversity and gene expression profiling of Babesia microti isolates identify polymorphic genes that mediate host-pathogen interactions.</title>
        <authorList>
            <person name="Silva J.C."/>
            <person name="Cornillot E."/>
            <person name="McCracken C."/>
            <person name="Usmani-Brown S."/>
            <person name="Dwivedi A."/>
            <person name="Ifeonu O.O."/>
            <person name="Crabtree J."/>
            <person name="Gotia H.T."/>
            <person name="Virji A.Z."/>
            <person name="Reynes C."/>
            <person name="Colinge J."/>
            <person name="Kumar V."/>
            <person name="Lawres L."/>
            <person name="Pazzi J.E."/>
            <person name="Pablo J.V."/>
            <person name="Hung C."/>
            <person name="Brancato J."/>
            <person name="Kumari P."/>
            <person name="Orvis J."/>
            <person name="Tretina K."/>
            <person name="Chibucos M."/>
            <person name="Ott S."/>
            <person name="Sadzewicz L."/>
            <person name="Sengamalay N."/>
            <person name="Shetty A.C."/>
            <person name="Su Q."/>
            <person name="Tallon L."/>
            <person name="Fraser C.M."/>
            <person name="Frutos R."/>
            <person name="Molina D.M."/>
            <person name="Krause P.J."/>
            <person name="Ben Mamoun C."/>
        </authorList>
    </citation>
    <scope>NUCLEOTIDE SEQUENCE [LARGE SCALE GENOMIC DNA]</scope>
    <source>
        <strain evidence="1 2">RI</strain>
    </source>
</reference>
<protein>
    <submittedName>
        <fullName evidence="1">Uncharacterized protein</fullName>
    </submittedName>
</protein>